<name>A0AAV7R795_PLEWA</name>
<reference evidence="2" key="1">
    <citation type="journal article" date="2022" name="bioRxiv">
        <title>Sequencing and chromosome-scale assembly of the giantPleurodeles waltlgenome.</title>
        <authorList>
            <person name="Brown T."/>
            <person name="Elewa A."/>
            <person name="Iarovenko S."/>
            <person name="Subramanian E."/>
            <person name="Araus A.J."/>
            <person name="Petzold A."/>
            <person name="Susuki M."/>
            <person name="Suzuki K.-i.T."/>
            <person name="Hayashi T."/>
            <person name="Toyoda A."/>
            <person name="Oliveira C."/>
            <person name="Osipova E."/>
            <person name="Leigh N.D."/>
            <person name="Simon A."/>
            <person name="Yun M.H."/>
        </authorList>
    </citation>
    <scope>NUCLEOTIDE SEQUENCE</scope>
    <source>
        <strain evidence="2">20211129_DDA</strain>
        <tissue evidence="2">Liver</tissue>
    </source>
</reference>
<sequence>MTIIDKSVLGREGGSVSRQLVIIRAGRQTGGEVPKLQLATRAAEEKQAAQAAEGKKAAAEMELEENKLTLSLETKKVLLAH</sequence>
<dbReference type="AlphaFoldDB" id="A0AAV7R795"/>
<keyword evidence="3" id="KW-1185">Reference proteome</keyword>
<evidence type="ECO:0000313" key="2">
    <source>
        <dbReference type="EMBL" id="KAJ1147742.1"/>
    </source>
</evidence>
<feature type="coiled-coil region" evidence="1">
    <location>
        <begin position="42"/>
        <end position="69"/>
    </location>
</feature>
<accession>A0AAV7R795</accession>
<gene>
    <name evidence="2" type="ORF">NDU88_000601</name>
</gene>
<evidence type="ECO:0000256" key="1">
    <source>
        <dbReference type="SAM" id="Coils"/>
    </source>
</evidence>
<protein>
    <submittedName>
        <fullName evidence="2">Uncharacterized protein</fullName>
    </submittedName>
</protein>
<proteinExistence type="predicted"/>
<keyword evidence="1" id="KW-0175">Coiled coil</keyword>
<dbReference type="Proteomes" id="UP001066276">
    <property type="component" value="Chromosome 5"/>
</dbReference>
<evidence type="ECO:0000313" key="3">
    <source>
        <dbReference type="Proteomes" id="UP001066276"/>
    </source>
</evidence>
<comment type="caution">
    <text evidence="2">The sequence shown here is derived from an EMBL/GenBank/DDBJ whole genome shotgun (WGS) entry which is preliminary data.</text>
</comment>
<dbReference type="EMBL" id="JANPWB010000009">
    <property type="protein sequence ID" value="KAJ1147742.1"/>
    <property type="molecule type" value="Genomic_DNA"/>
</dbReference>
<organism evidence="2 3">
    <name type="scientific">Pleurodeles waltl</name>
    <name type="common">Iberian ribbed newt</name>
    <dbReference type="NCBI Taxonomy" id="8319"/>
    <lineage>
        <taxon>Eukaryota</taxon>
        <taxon>Metazoa</taxon>
        <taxon>Chordata</taxon>
        <taxon>Craniata</taxon>
        <taxon>Vertebrata</taxon>
        <taxon>Euteleostomi</taxon>
        <taxon>Amphibia</taxon>
        <taxon>Batrachia</taxon>
        <taxon>Caudata</taxon>
        <taxon>Salamandroidea</taxon>
        <taxon>Salamandridae</taxon>
        <taxon>Pleurodelinae</taxon>
        <taxon>Pleurodeles</taxon>
    </lineage>
</organism>